<feature type="domain" description="Aminoglycoside phosphotransferase" evidence="1">
    <location>
        <begin position="121"/>
        <end position="318"/>
    </location>
</feature>
<evidence type="ECO:0000313" key="3">
    <source>
        <dbReference type="Proteomes" id="UP001595075"/>
    </source>
</evidence>
<reference evidence="2 3" key="1">
    <citation type="journal article" date="2024" name="Commun. Biol.">
        <title>Comparative genomic analysis of thermophilic fungi reveals convergent evolutionary adaptations and gene losses.</title>
        <authorList>
            <person name="Steindorff A.S."/>
            <person name="Aguilar-Pontes M.V."/>
            <person name="Robinson A.J."/>
            <person name="Andreopoulos B."/>
            <person name="LaButti K."/>
            <person name="Kuo A."/>
            <person name="Mondo S."/>
            <person name="Riley R."/>
            <person name="Otillar R."/>
            <person name="Haridas S."/>
            <person name="Lipzen A."/>
            <person name="Grimwood J."/>
            <person name="Schmutz J."/>
            <person name="Clum A."/>
            <person name="Reid I.D."/>
            <person name="Moisan M.C."/>
            <person name="Butler G."/>
            <person name="Nguyen T.T.M."/>
            <person name="Dewar K."/>
            <person name="Conant G."/>
            <person name="Drula E."/>
            <person name="Henrissat B."/>
            <person name="Hansel C."/>
            <person name="Singer S."/>
            <person name="Hutchinson M.I."/>
            <person name="de Vries R.P."/>
            <person name="Natvig D.O."/>
            <person name="Powell A.J."/>
            <person name="Tsang A."/>
            <person name="Grigoriev I.V."/>
        </authorList>
    </citation>
    <scope>NUCLEOTIDE SEQUENCE [LARGE SCALE GENOMIC DNA]</scope>
    <source>
        <strain evidence="2 3">CBS 494.80</strain>
    </source>
</reference>
<evidence type="ECO:0000313" key="2">
    <source>
        <dbReference type="EMBL" id="KAL2072903.1"/>
    </source>
</evidence>
<dbReference type="PANTHER" id="PTHR21310:SF15">
    <property type="entry name" value="AMINOGLYCOSIDE PHOSPHOTRANSFERASE DOMAIN-CONTAINING PROTEIN"/>
    <property type="match status" value="1"/>
</dbReference>
<accession>A0ABR4CSC7</accession>
<dbReference type="PANTHER" id="PTHR21310">
    <property type="entry name" value="AMINOGLYCOSIDE PHOSPHOTRANSFERASE-RELATED-RELATED"/>
    <property type="match status" value="1"/>
</dbReference>
<dbReference type="SUPFAM" id="SSF56112">
    <property type="entry name" value="Protein kinase-like (PK-like)"/>
    <property type="match status" value="1"/>
</dbReference>
<comment type="caution">
    <text evidence="2">The sequence shown here is derived from an EMBL/GenBank/DDBJ whole genome shotgun (WGS) entry which is preliminary data.</text>
</comment>
<dbReference type="InterPro" id="IPR002575">
    <property type="entry name" value="Aminoglycoside_PTrfase"/>
</dbReference>
<proteinExistence type="predicted"/>
<evidence type="ECO:0000259" key="1">
    <source>
        <dbReference type="Pfam" id="PF01636"/>
    </source>
</evidence>
<organism evidence="2 3">
    <name type="scientific">Oculimacula yallundae</name>
    <dbReference type="NCBI Taxonomy" id="86028"/>
    <lineage>
        <taxon>Eukaryota</taxon>
        <taxon>Fungi</taxon>
        <taxon>Dikarya</taxon>
        <taxon>Ascomycota</taxon>
        <taxon>Pezizomycotina</taxon>
        <taxon>Leotiomycetes</taxon>
        <taxon>Helotiales</taxon>
        <taxon>Ploettnerulaceae</taxon>
        <taxon>Oculimacula</taxon>
    </lineage>
</organism>
<dbReference type="Pfam" id="PF01636">
    <property type="entry name" value="APH"/>
    <property type="match status" value="1"/>
</dbReference>
<dbReference type="Proteomes" id="UP001595075">
    <property type="component" value="Unassembled WGS sequence"/>
</dbReference>
<protein>
    <recommendedName>
        <fullName evidence="1">Aminoglycoside phosphotransferase domain-containing protein</fullName>
    </recommendedName>
</protein>
<dbReference type="Gene3D" id="3.90.1200.10">
    <property type="match status" value="1"/>
</dbReference>
<gene>
    <name evidence="2" type="ORF">VTL71DRAFT_12246</name>
</gene>
<keyword evidence="3" id="KW-1185">Reference proteome</keyword>
<dbReference type="InterPro" id="IPR051678">
    <property type="entry name" value="AGP_Transferase"/>
</dbReference>
<dbReference type="InterPro" id="IPR011009">
    <property type="entry name" value="Kinase-like_dom_sf"/>
</dbReference>
<dbReference type="EMBL" id="JAZHXI010000004">
    <property type="protein sequence ID" value="KAL2072903.1"/>
    <property type="molecule type" value="Genomic_DNA"/>
</dbReference>
<name>A0ABR4CSC7_9HELO</name>
<sequence>MNKEETMEYTDWIKPRPFQDDPEFIGKVFAAQIRESGLEKVICHLATETWINQQIQLGHQLDRKQDVLLDADELWFGKRNVLYRLRMPDNSLWMARLHNTLYNKTAVTDHKTRITNQTLLFESEVATMQFVKENTQIPVPQVYGYDFTYANALGTPYIFMEYIAGKPYPFPFSGERPIKDDDLIKIHTQLTNFAWQLSKKPFDKIGQLRFAAGEERGVIIGPIIDRKERLYGPFTSSRTFYKERAKLVFKFETRRHLLGEDSNVGDSLESAALHVIAAEHAGKEYFDSGPFILQHADMHWQNLLFDEQCTIVGVIDWEWTQTVPVDSFTLLPWNFASKMLPYQAENVTRHQQNSIQQFKALSSLGSTTIERHIVEAMLSFQGSLPQCIARYLEEYNWPEVRRKHFNHLKEVISRMNNTYQSH</sequence>